<name>A0A1X9SFY6_9CAUD</name>
<organism evidence="1 2">
    <name type="scientific">Bacillus phage Flapjack</name>
    <dbReference type="NCBI Taxonomy" id="1983465"/>
    <lineage>
        <taxon>Viruses</taxon>
        <taxon>Duplodnaviria</taxon>
        <taxon>Heunggongvirae</taxon>
        <taxon>Uroviricota</taxon>
        <taxon>Caudoviricetes</taxon>
        <taxon>Herelleviridae</taxon>
        <taxon>Bastillevirinae</taxon>
        <taxon>Bequatrovirus</taxon>
        <taxon>Bequatrovirus spock</taxon>
    </lineage>
</organism>
<gene>
    <name evidence="1" type="ORF">FLAPJACK_141</name>
</gene>
<reference evidence="2" key="1">
    <citation type="submission" date="2017-04" db="EMBL/GenBank/DDBJ databases">
        <authorList>
            <person name="Abille Z."/>
            <person name="Afsharjavan R."/>
            <person name="Alms C.E."/>
            <person name="Anil A."/>
            <person name="Azuma E.A."/>
            <person name="Boateng D."/>
            <person name="Bowden K.V."/>
            <person name="Bui Q."/>
            <person name="Callaghan K.D."/>
            <person name="Canova P.N."/>
            <person name="Carter A.-G.V."/>
            <person name="Carty B."/>
            <person name="Choudhary A."/>
            <person name="Chugh K."/>
            <person name="Clark C.B."/>
            <person name="Clark J."/>
            <person name="Cortez R."/>
            <person name="Dalwadi R.M."/>
            <person name="Daou G."/>
            <person name="Das M."/>
            <person name="Dasari S."/>
            <person name="Davis E.H."/>
            <person name="Defreitas N."/>
            <person name="Demirji J."/>
            <person name="Endres C."/>
            <person name="Fakhar S."/>
            <person name="Feeley N."/>
            <person name="Flores D.C."/>
            <person name="Fowler A.R."/>
            <person name="George T."/>
            <person name="Greis H.L."/>
            <person name="Groleau D.L."/>
            <person name="Gulati J.K."/>
            <person name="Guzman W."/>
            <person name="Hallworth A.N."/>
            <person name="Hariri A."/>
            <person name="Haya V.N."/>
            <person name="Hoffman A.K."/>
            <person name="Horne B."/>
            <person name="Howard T."/>
            <person name="Iglesia A.J."/>
            <person name="Ijezie O.D."/>
            <person name="Incognito N.A."/>
            <person name="Inen J.A."/>
            <person name="Jaiswal A."/>
            <person name="Jezek R.A."/>
            <person name="Kawa A.C."/>
            <person name="Khan F."/>
            <person name="Khin A.C."/>
            <person name="Knapo J."/>
            <person name="Kong A.S."/>
            <person name="Le B.Q."/>
            <person name="Le Q.M."/>
            <person name="Le T.-H.M."/>
            <person name="Lee M."/>
            <person name="Lockwood J.L."/>
            <person name="Loto-Rojas G.S."/>
            <person name="Mantzavinos A."/>
            <person name="Martinez D.R."/>
            <person name="Meadows A.R."/>
            <person name="Mehr S."/>
            <person name="Mellon M.N."/>
            <person name="Memon S."/>
            <person name="Miller B."/>
            <person name="Min S."/>
            <person name="Mitchell L.M."/>
            <person name="Mohamed I.R."/>
            <person name="Mohammed F.O."/>
            <person name="More S."/>
            <person name="Muntaha S."/>
            <person name="Nadeem I."/>
            <person name="Ndjeumen-Njinguet A.S."/>
            <person name="Ng P."/>
            <person name="Ngu V.E."/>
            <person name="Nguyen B.N."/>
            <person name="OHern C.T."/>
            <person name="Oboh U.S."/>
            <person name="Pagano C.W."/>
            <person name="Panakal P.R."/>
            <person name="Park D.A."/>
            <person name="Parsana D."/>
            <person name="Patel P."/>
            <person name="Patel V.S."/>
            <person name="Patwardhan V.M."/>
            <person name="Pawar S.D."/>
            <person name="Payne V.R."/>
            <person name="Petricel I.M."/>
            <person name="Phillips C."/>
            <person name="Puglisi K.M."/>
            <person name="Ramaprasad G."/>
            <person name="Raza A.S."/>
            <person name="Rivera-Oven A.G."/>
            <person name="Robins E."/>
            <person name="Roeun D.C."/>
            <person name="Rostovtseva N."/>
            <person name="Sadat M."/>
            <person name="Seas A."/>
            <person name="So E.J."/>
            <person name="Sogbesan C."/>
            <person name="Strumsky L.A."/>
            <person name="Sun J.L."/>
            <person name="Sutherland H.J."/>
            <person name="Tchakounte I."/>
            <person name="Tewell J.R."/>
            <person name="Thapa D.J."/>
            <person name="Tkach Y."/>
            <person name="Tran C.D."/>
            <person name="Tran V."/>
            <person name="Vithayathil T."/>
            <person name="Vivekanandan A."/>
            <person name="Wang S.R."/>
            <person name="White E."/>
            <person name="Yang A.L."/>
            <person name="Ye D.T."/>
            <person name="Yirenkyi M."/>
            <person name="Zarb J.S."/>
            <person name="Zhang S."/>
            <person name="Zhou M.T."/>
            <person name="Cao A."/>
            <person name="Nguyen K.M."/>
            <person name="Patel K."/>
            <person name="Patel P."/>
            <person name="Pennington E."/>
            <person name="Sendze O."/>
            <person name="Zahangir S."/>
            <person name="Correa-Mendez M."/>
            <person name="Fabian M.F."/>
            <person name="Liu S."/>
            <person name="Jethmalani Y."/>
            <person name="Nunn R."/>
            <person name="Prakash A."/>
            <person name="Louise T."/>
            <person name="Russell D.A."/>
            <person name="Hatfull G.F."/>
            <person name="Erill I."/>
            <person name="Caruso S.M."/>
        </authorList>
    </citation>
    <scope>NUCLEOTIDE SEQUENCE [LARGE SCALE GENOMIC DNA]</scope>
</reference>
<protein>
    <submittedName>
        <fullName evidence="1">Uncharacterized protein</fullName>
    </submittedName>
</protein>
<proteinExistence type="predicted"/>
<sequence>MKKVSINLTLEDNELFEKSIKDALISQAKQISREEIDKALAYEIQRVATARINDLKNGGYWSYTQSEITKNIAKRLEKEIKIDKDALTALLEEKVNKYLDDKIHQFGGIDKYVQNYINNAIADLLTNKRYI</sequence>
<evidence type="ECO:0000313" key="1">
    <source>
        <dbReference type="EMBL" id="ARQ95052.1"/>
    </source>
</evidence>
<dbReference type="EMBL" id="KY888882">
    <property type="protein sequence ID" value="ARQ95052.1"/>
    <property type="molecule type" value="Genomic_DNA"/>
</dbReference>
<accession>A0A1X9SFY6</accession>
<dbReference type="Proteomes" id="UP000222741">
    <property type="component" value="Segment"/>
</dbReference>
<evidence type="ECO:0000313" key="2">
    <source>
        <dbReference type="Proteomes" id="UP000222741"/>
    </source>
</evidence>